<gene>
    <name evidence="1" type="ORF">CXR34_16400</name>
</gene>
<dbReference type="AlphaFoldDB" id="A0A134DDA9"/>
<evidence type="ECO:0000313" key="1">
    <source>
        <dbReference type="EMBL" id="AUG30885.1"/>
    </source>
</evidence>
<dbReference type="Proteomes" id="UP000233276">
    <property type="component" value="Chromosome"/>
</dbReference>
<accession>A0A134DDA9</accession>
<proteinExistence type="predicted"/>
<dbReference type="STRING" id="162426.RM52_03515"/>
<dbReference type="InterPro" id="IPR017195">
    <property type="entry name" value="ABC_thiamin-permease_prd"/>
</dbReference>
<organism evidence="1 2">
    <name type="scientific">Microbacterium hominis</name>
    <dbReference type="NCBI Taxonomy" id="162426"/>
    <lineage>
        <taxon>Bacteria</taxon>
        <taxon>Bacillati</taxon>
        <taxon>Actinomycetota</taxon>
        <taxon>Actinomycetes</taxon>
        <taxon>Micrococcales</taxon>
        <taxon>Microbacteriaceae</taxon>
        <taxon>Microbacterium</taxon>
    </lineage>
</organism>
<dbReference type="RefSeq" id="WP_060961104.1">
    <property type="nucleotide sequence ID" value="NZ_CP025299.1"/>
</dbReference>
<name>A0A134DDA9_9MICO</name>
<dbReference type="EMBL" id="CP025299">
    <property type="protein sequence ID" value="AUG30885.1"/>
    <property type="molecule type" value="Genomic_DNA"/>
</dbReference>
<dbReference type="KEGG" id="mhos:CXR34_16400"/>
<sequence>MARNTVLSTRVLLVCAAIGVATGILGGIAGLVTPVVLAVPGLAIVYGLVLGAHVLPGIVAQEVLRLPLVALLTHVLAALVASAFAPVWTMRFLGTALLFGAIQEGVAALTRYRAWGAWRFFISAAVIGVLVAVVVFFAAHLSAYALWAQIAYLALSVCGPVAWTAIGLGVGASLRRAGVARQTVRR</sequence>
<evidence type="ECO:0000313" key="2">
    <source>
        <dbReference type="Proteomes" id="UP000233276"/>
    </source>
</evidence>
<protein>
    <submittedName>
        <fullName evidence="1">Acyl esterase</fullName>
    </submittedName>
</protein>
<reference evidence="1 2" key="1">
    <citation type="submission" date="2017-12" db="EMBL/GenBank/DDBJ databases">
        <title>Isolation and characterization of estrogens degradatiion strain Microbacterium hominis SJTG1.</title>
        <authorList>
            <person name="Xiong W."/>
            <person name="Yin C."/>
            <person name="Zheng D."/>
            <person name="Liang R."/>
        </authorList>
    </citation>
    <scope>NUCLEOTIDE SEQUENCE [LARGE SCALE GENOMIC DNA]</scope>
    <source>
        <strain evidence="1 2">SJTG1</strain>
    </source>
</reference>
<dbReference type="Pfam" id="PF09819">
    <property type="entry name" value="ABC_cobalt"/>
    <property type="match status" value="1"/>
</dbReference>
<dbReference type="OrthoDB" id="3292509at2"/>